<dbReference type="AlphaFoldDB" id="A0AAV8XLV7"/>
<protein>
    <submittedName>
        <fullName evidence="1">Uncharacterized protein</fullName>
    </submittedName>
</protein>
<sequence length="74" mass="8290">MPYRLGATEQQFPSSASNKLEHAFKPTKSIKDLVVGKKYPICKIKKVTTKHGDTLVAELNDCQVYLPKRLIATT</sequence>
<evidence type="ECO:0000313" key="1">
    <source>
        <dbReference type="EMBL" id="KAJ8939479.1"/>
    </source>
</evidence>
<gene>
    <name evidence="1" type="ORF">NQ318_022533</name>
</gene>
<comment type="caution">
    <text evidence="1">The sequence shown here is derived from an EMBL/GenBank/DDBJ whole genome shotgun (WGS) entry which is preliminary data.</text>
</comment>
<keyword evidence="2" id="KW-1185">Reference proteome</keyword>
<accession>A0AAV8XLV7</accession>
<name>A0AAV8XLV7_9CUCU</name>
<evidence type="ECO:0000313" key="2">
    <source>
        <dbReference type="Proteomes" id="UP001162162"/>
    </source>
</evidence>
<organism evidence="1 2">
    <name type="scientific">Aromia moschata</name>
    <dbReference type="NCBI Taxonomy" id="1265417"/>
    <lineage>
        <taxon>Eukaryota</taxon>
        <taxon>Metazoa</taxon>
        <taxon>Ecdysozoa</taxon>
        <taxon>Arthropoda</taxon>
        <taxon>Hexapoda</taxon>
        <taxon>Insecta</taxon>
        <taxon>Pterygota</taxon>
        <taxon>Neoptera</taxon>
        <taxon>Endopterygota</taxon>
        <taxon>Coleoptera</taxon>
        <taxon>Polyphaga</taxon>
        <taxon>Cucujiformia</taxon>
        <taxon>Chrysomeloidea</taxon>
        <taxon>Cerambycidae</taxon>
        <taxon>Cerambycinae</taxon>
        <taxon>Callichromatini</taxon>
        <taxon>Aromia</taxon>
    </lineage>
</organism>
<proteinExistence type="predicted"/>
<dbReference type="EMBL" id="JAPWTK010000485">
    <property type="protein sequence ID" value="KAJ8939479.1"/>
    <property type="molecule type" value="Genomic_DNA"/>
</dbReference>
<reference evidence="1" key="1">
    <citation type="journal article" date="2023" name="Insect Mol. Biol.">
        <title>Genome sequencing provides insights into the evolution of gene families encoding plant cell wall-degrading enzymes in longhorned beetles.</title>
        <authorList>
            <person name="Shin N.R."/>
            <person name="Okamura Y."/>
            <person name="Kirsch R."/>
            <person name="Pauchet Y."/>
        </authorList>
    </citation>
    <scope>NUCLEOTIDE SEQUENCE</scope>
    <source>
        <strain evidence="1">AMC_N1</strain>
    </source>
</reference>
<dbReference type="Proteomes" id="UP001162162">
    <property type="component" value="Unassembled WGS sequence"/>
</dbReference>